<evidence type="ECO:0000313" key="2">
    <source>
        <dbReference type="Proteomes" id="UP001211987"/>
    </source>
</evidence>
<protein>
    <submittedName>
        <fullName evidence="1">Uncharacterized protein</fullName>
    </submittedName>
</protein>
<evidence type="ECO:0000313" key="1">
    <source>
        <dbReference type="EMBL" id="MDB7083226.1"/>
    </source>
</evidence>
<accession>A0AB35IJ92</accession>
<dbReference type="RefSeq" id="WP_226814486.1">
    <property type="nucleotide sequence ID" value="NZ_CAACVM010000015.1"/>
</dbReference>
<comment type="caution">
    <text evidence="1">The sequence shown here is derived from an EMBL/GenBank/DDBJ whole genome shotgun (WGS) entry which is preliminary data.</text>
</comment>
<gene>
    <name evidence="1" type="ORF">PM738_05375</name>
</gene>
<sequence length="102" mass="11908">MLCIEFGLFHDFPDYKYKGRYHDYRSIIAKGTIKLIDGNDDYKIKKGYNLLSTCNHREIVLLESRKTILPIYIGVIECKMKNVTAKFEFPIRSVADVPFLDV</sequence>
<dbReference type="Proteomes" id="UP001211987">
    <property type="component" value="Unassembled WGS sequence"/>
</dbReference>
<proteinExistence type="predicted"/>
<name>A0AB35IJ92_9FIRM</name>
<reference evidence="1" key="1">
    <citation type="submission" date="2023-01" db="EMBL/GenBank/DDBJ databases">
        <title>Human gut microbiome strain richness.</title>
        <authorList>
            <person name="Chen-Liaw A."/>
        </authorList>
    </citation>
    <scope>NUCLEOTIDE SEQUENCE</scope>
    <source>
        <strain evidence="1">1001217st2_G6_1001217B_191108</strain>
    </source>
</reference>
<organism evidence="1 2">
    <name type="scientific">Thomasclavelia ramosa</name>
    <dbReference type="NCBI Taxonomy" id="1547"/>
    <lineage>
        <taxon>Bacteria</taxon>
        <taxon>Bacillati</taxon>
        <taxon>Bacillota</taxon>
        <taxon>Erysipelotrichia</taxon>
        <taxon>Erysipelotrichales</taxon>
        <taxon>Coprobacillaceae</taxon>
        <taxon>Thomasclavelia</taxon>
    </lineage>
</organism>
<dbReference type="EMBL" id="JAQLKE010000006">
    <property type="protein sequence ID" value="MDB7083226.1"/>
    <property type="molecule type" value="Genomic_DNA"/>
</dbReference>
<dbReference type="AlphaFoldDB" id="A0AB35IJ92"/>